<reference evidence="3 4" key="1">
    <citation type="journal article" date="2016" name="Nat. Commun.">
        <title>Thousands of microbial genomes shed light on interconnected biogeochemical processes in an aquifer system.</title>
        <authorList>
            <person name="Anantharaman K."/>
            <person name="Brown C.T."/>
            <person name="Hug L.A."/>
            <person name="Sharon I."/>
            <person name="Castelle C.J."/>
            <person name="Probst A.J."/>
            <person name="Thomas B.C."/>
            <person name="Singh A."/>
            <person name="Wilkins M.J."/>
            <person name="Karaoz U."/>
            <person name="Brodie E.L."/>
            <person name="Williams K.H."/>
            <person name="Hubbard S.S."/>
            <person name="Banfield J.F."/>
        </authorList>
    </citation>
    <scope>NUCLEOTIDE SEQUENCE [LARGE SCALE GENOMIC DNA]</scope>
    <source>
        <strain evidence="4">RIFCSPLOWO2_12_FULL_64_10</strain>
    </source>
</reference>
<dbReference type="EMBL" id="MFKF01000271">
    <property type="protein sequence ID" value="OGG47149.1"/>
    <property type="molecule type" value="Genomic_DNA"/>
</dbReference>
<feature type="domain" description="Cupin type-2" evidence="2">
    <location>
        <begin position="66"/>
        <end position="130"/>
    </location>
</feature>
<dbReference type="PANTHER" id="PTHR35848:SF6">
    <property type="entry name" value="CUPIN TYPE-2 DOMAIN-CONTAINING PROTEIN"/>
    <property type="match status" value="1"/>
</dbReference>
<gene>
    <name evidence="3" type="ORF">A3F84_19015</name>
</gene>
<dbReference type="Proteomes" id="UP000178606">
    <property type="component" value="Unassembled WGS sequence"/>
</dbReference>
<dbReference type="InterPro" id="IPR014710">
    <property type="entry name" value="RmlC-like_jellyroll"/>
</dbReference>
<evidence type="ECO:0000259" key="2">
    <source>
        <dbReference type="Pfam" id="PF07883"/>
    </source>
</evidence>
<evidence type="ECO:0000313" key="4">
    <source>
        <dbReference type="Proteomes" id="UP000178606"/>
    </source>
</evidence>
<dbReference type="SUPFAM" id="SSF51182">
    <property type="entry name" value="RmlC-like cupins"/>
    <property type="match status" value="1"/>
</dbReference>
<evidence type="ECO:0000313" key="3">
    <source>
        <dbReference type="EMBL" id="OGG47149.1"/>
    </source>
</evidence>
<dbReference type="GO" id="GO:0046872">
    <property type="term" value="F:metal ion binding"/>
    <property type="evidence" value="ECO:0007669"/>
    <property type="project" value="UniProtKB-KW"/>
</dbReference>
<protein>
    <recommendedName>
        <fullName evidence="2">Cupin type-2 domain-containing protein</fullName>
    </recommendedName>
</protein>
<evidence type="ECO:0000256" key="1">
    <source>
        <dbReference type="ARBA" id="ARBA00022723"/>
    </source>
</evidence>
<keyword evidence="1" id="KW-0479">Metal-binding</keyword>
<accession>A0A1F6CD91</accession>
<dbReference type="PANTHER" id="PTHR35848">
    <property type="entry name" value="OXALATE-BINDING PROTEIN"/>
    <property type="match status" value="1"/>
</dbReference>
<dbReference type="Pfam" id="PF07883">
    <property type="entry name" value="Cupin_2"/>
    <property type="match status" value="1"/>
</dbReference>
<dbReference type="Gene3D" id="2.60.120.10">
    <property type="entry name" value="Jelly Rolls"/>
    <property type="match status" value="1"/>
</dbReference>
<proteinExistence type="predicted"/>
<dbReference type="InterPro" id="IPR011051">
    <property type="entry name" value="RmlC_Cupin_sf"/>
</dbReference>
<dbReference type="AlphaFoldDB" id="A0A1F6CD91"/>
<dbReference type="InterPro" id="IPR013096">
    <property type="entry name" value="Cupin_2"/>
</dbReference>
<organism evidence="3 4">
    <name type="scientific">Handelsmanbacteria sp. (strain RIFCSPLOWO2_12_FULL_64_10)</name>
    <dbReference type="NCBI Taxonomy" id="1817868"/>
    <lineage>
        <taxon>Bacteria</taxon>
        <taxon>Candidatus Handelsmaniibacteriota</taxon>
    </lineage>
</organism>
<dbReference type="InterPro" id="IPR051610">
    <property type="entry name" value="GPI/OXD"/>
</dbReference>
<name>A0A1F6CD91_HANXR</name>
<comment type="caution">
    <text evidence="3">The sequence shown here is derived from an EMBL/GenBank/DDBJ whole genome shotgun (WGS) entry which is preliminary data.</text>
</comment>
<sequence length="138" mass="15148">MAKITMFKGYQGKPPIPKPKKRVQPNVVTVQDGAPVKYPDCEGIGVRVVHPTNPKAPSKNMSLVMFYVPPHVELKPGSHHTEECYAILRGQGTMTLAGKKVEVRAGTFIHLPPWCEHGVENTGDEMLEILICTAPPNP</sequence>